<sequence length="300" mass="31826">MNQLPNFTVVTLAPNLPGPVAAKRLHELGGTVIKVEGPGKAADPMRLYCEPYYQHLVEGQEVRSIDLKQESGLQELHELLAEADLLLTSSRPASLQRLGLGWEDLHARYPSLAQVAIVGHSGEHVDVAGHDLTYEAHAGTLSFNGDEPVMPVVPIADLAGAERAVSQALAALWQASATGQGSYHEVALADMATEFATPARFRLTGPDTLLGGLLPGYGLYQAECGGWVAIAALEPHFFVGLIEALHAEGLLPEGTTAEQLQSKGITAEQLAAAVGQKTAAWWDEVASKRNLPIAAVRRGA</sequence>
<dbReference type="RefSeq" id="WP_239316538.1">
    <property type="nucleotide sequence ID" value="NZ_JAKMUT010000001.1"/>
</dbReference>
<dbReference type="InterPro" id="IPR003673">
    <property type="entry name" value="CoA-Trfase_fam_III"/>
</dbReference>
<dbReference type="SUPFAM" id="SSF89796">
    <property type="entry name" value="CoA-transferase family III (CaiB/BaiF)"/>
    <property type="match status" value="1"/>
</dbReference>
<gene>
    <name evidence="1" type="ORF">L8V00_00355</name>
</gene>
<protein>
    <submittedName>
        <fullName evidence="1">CoA transferase</fullName>
    </submittedName>
</protein>
<keyword evidence="2" id="KW-1185">Reference proteome</keyword>
<dbReference type="Proteomes" id="UP001146469">
    <property type="component" value="Unassembled WGS sequence"/>
</dbReference>
<dbReference type="GO" id="GO:0016740">
    <property type="term" value="F:transferase activity"/>
    <property type="evidence" value="ECO:0007669"/>
    <property type="project" value="UniProtKB-KW"/>
</dbReference>
<dbReference type="EMBL" id="JAKMUT010000001">
    <property type="protein sequence ID" value="MCZ9288667.1"/>
    <property type="molecule type" value="Genomic_DNA"/>
</dbReference>
<organism evidence="1 2">
    <name type="scientific">Corynebacterium evansiae</name>
    <dbReference type="NCBI Taxonomy" id="2913499"/>
    <lineage>
        <taxon>Bacteria</taxon>
        <taxon>Bacillati</taxon>
        <taxon>Actinomycetota</taxon>
        <taxon>Actinomycetes</taxon>
        <taxon>Mycobacteriales</taxon>
        <taxon>Corynebacteriaceae</taxon>
        <taxon>Corynebacterium</taxon>
    </lineage>
</organism>
<dbReference type="PANTHER" id="PTHR48228">
    <property type="entry name" value="SUCCINYL-COA--D-CITRAMALATE COA-TRANSFERASE"/>
    <property type="match status" value="1"/>
</dbReference>
<dbReference type="InterPro" id="IPR044855">
    <property type="entry name" value="CoA-Trfase_III_dom3_sf"/>
</dbReference>
<reference evidence="1" key="1">
    <citation type="submission" date="2022-02" db="EMBL/GenBank/DDBJ databases">
        <title>Corynebacterium sp. from urogenital microbiome.</title>
        <authorList>
            <person name="Cappelli E.A."/>
            <person name="Ribeiro T.G."/>
            <person name="Peixe L."/>
        </authorList>
    </citation>
    <scope>NUCLEOTIDE SEQUENCE</scope>
    <source>
        <strain evidence="1">C8Ua_174</strain>
    </source>
</reference>
<comment type="caution">
    <text evidence="1">The sequence shown here is derived from an EMBL/GenBank/DDBJ whole genome shotgun (WGS) entry which is preliminary data.</text>
</comment>
<keyword evidence="1" id="KW-0808">Transferase</keyword>
<dbReference type="PANTHER" id="PTHR48228:SF5">
    <property type="entry name" value="ALPHA-METHYLACYL-COA RACEMASE"/>
    <property type="match status" value="1"/>
</dbReference>
<evidence type="ECO:0000313" key="1">
    <source>
        <dbReference type="EMBL" id="MCZ9288667.1"/>
    </source>
</evidence>
<dbReference type="InterPro" id="IPR050509">
    <property type="entry name" value="CoA-transferase_III"/>
</dbReference>
<dbReference type="Pfam" id="PF02515">
    <property type="entry name" value="CoA_transf_3"/>
    <property type="match status" value="1"/>
</dbReference>
<dbReference type="InterPro" id="IPR023606">
    <property type="entry name" value="CoA-Trfase_III_dom_1_sf"/>
</dbReference>
<dbReference type="Gene3D" id="3.40.50.10540">
    <property type="entry name" value="Crotonobetainyl-coa:carnitine coa-transferase, domain 1"/>
    <property type="match status" value="1"/>
</dbReference>
<name>A0A9X3RFN8_9CORY</name>
<accession>A0A9X3RFN8</accession>
<evidence type="ECO:0000313" key="2">
    <source>
        <dbReference type="Proteomes" id="UP001146469"/>
    </source>
</evidence>
<dbReference type="Gene3D" id="3.30.1540.10">
    <property type="entry name" value="formyl-coa transferase, domain 3"/>
    <property type="match status" value="1"/>
</dbReference>
<dbReference type="AlphaFoldDB" id="A0A9X3RFN8"/>
<proteinExistence type="predicted"/>